<dbReference type="HOGENOM" id="CLU_2109347_0_0_1"/>
<dbReference type="Proteomes" id="UP000053424">
    <property type="component" value="Unassembled WGS sequence"/>
</dbReference>
<keyword evidence="2" id="KW-1185">Reference proteome</keyword>
<proteinExistence type="predicted"/>
<evidence type="ECO:0000313" key="1">
    <source>
        <dbReference type="EMBL" id="KIM36014.1"/>
    </source>
</evidence>
<reference evidence="2" key="2">
    <citation type="submission" date="2015-01" db="EMBL/GenBank/DDBJ databases">
        <title>Evolutionary Origins and Diversification of the Mycorrhizal Mutualists.</title>
        <authorList>
            <consortium name="DOE Joint Genome Institute"/>
            <consortium name="Mycorrhizal Genomics Consortium"/>
            <person name="Kohler A."/>
            <person name="Kuo A."/>
            <person name="Nagy L.G."/>
            <person name="Floudas D."/>
            <person name="Copeland A."/>
            <person name="Barry K.W."/>
            <person name="Cichocki N."/>
            <person name="Veneault-Fourrey C."/>
            <person name="LaButti K."/>
            <person name="Lindquist E.A."/>
            <person name="Lipzen A."/>
            <person name="Lundell T."/>
            <person name="Morin E."/>
            <person name="Murat C."/>
            <person name="Riley R."/>
            <person name="Ohm R."/>
            <person name="Sun H."/>
            <person name="Tunlid A."/>
            <person name="Henrissat B."/>
            <person name="Grigoriev I.V."/>
            <person name="Hibbett D.S."/>
            <person name="Martin F."/>
        </authorList>
    </citation>
    <scope>NUCLEOTIDE SEQUENCE [LARGE SCALE GENOMIC DNA]</scope>
    <source>
        <strain evidence="2">h7</strain>
    </source>
</reference>
<reference evidence="1 2" key="1">
    <citation type="submission" date="2014-04" db="EMBL/GenBank/DDBJ databases">
        <authorList>
            <consortium name="DOE Joint Genome Institute"/>
            <person name="Kuo A."/>
            <person name="Gay G."/>
            <person name="Dore J."/>
            <person name="Kohler A."/>
            <person name="Nagy L.G."/>
            <person name="Floudas D."/>
            <person name="Copeland A."/>
            <person name="Barry K.W."/>
            <person name="Cichocki N."/>
            <person name="Veneault-Fourrey C."/>
            <person name="LaButti K."/>
            <person name="Lindquist E.A."/>
            <person name="Lipzen A."/>
            <person name="Lundell T."/>
            <person name="Morin E."/>
            <person name="Murat C."/>
            <person name="Sun H."/>
            <person name="Tunlid A."/>
            <person name="Henrissat B."/>
            <person name="Grigoriev I.V."/>
            <person name="Hibbett D.S."/>
            <person name="Martin F."/>
            <person name="Nordberg H.P."/>
            <person name="Cantor M.N."/>
            <person name="Hua S.X."/>
        </authorList>
    </citation>
    <scope>NUCLEOTIDE SEQUENCE [LARGE SCALE GENOMIC DNA]</scope>
    <source>
        <strain evidence="2">h7</strain>
    </source>
</reference>
<dbReference type="AlphaFoldDB" id="A0A0C3BVB5"/>
<accession>A0A0C3BVB5</accession>
<evidence type="ECO:0000313" key="2">
    <source>
        <dbReference type="Proteomes" id="UP000053424"/>
    </source>
</evidence>
<dbReference type="EMBL" id="KN831810">
    <property type="protein sequence ID" value="KIM36014.1"/>
    <property type="molecule type" value="Genomic_DNA"/>
</dbReference>
<organism evidence="1 2">
    <name type="scientific">Hebeloma cylindrosporum</name>
    <dbReference type="NCBI Taxonomy" id="76867"/>
    <lineage>
        <taxon>Eukaryota</taxon>
        <taxon>Fungi</taxon>
        <taxon>Dikarya</taxon>
        <taxon>Basidiomycota</taxon>
        <taxon>Agaricomycotina</taxon>
        <taxon>Agaricomycetes</taxon>
        <taxon>Agaricomycetidae</taxon>
        <taxon>Agaricales</taxon>
        <taxon>Agaricineae</taxon>
        <taxon>Hymenogastraceae</taxon>
        <taxon>Hebeloma</taxon>
    </lineage>
</organism>
<sequence>MPRSSLQEMITAFEWLKSDDFLEFGAYLVMLLKTTSSVVPEKASRMKKTPGTLGYKPVEGIYEQFPAPPGISQAERQIGIHQSNSMGRVGGNAPYMFRRIQGSPNCGNRTLLAIL</sequence>
<name>A0A0C3BVB5_HEBCY</name>
<protein>
    <submittedName>
        <fullName evidence="1">Uncharacterized protein</fullName>
    </submittedName>
</protein>
<gene>
    <name evidence="1" type="ORF">M413DRAFT_14226</name>
</gene>